<dbReference type="InterPro" id="IPR050445">
    <property type="entry name" value="Bact_polysacc_biosynth/exp"/>
</dbReference>
<dbReference type="PANTHER" id="PTHR32309:SF13">
    <property type="entry name" value="FERRIC ENTEROBACTIN TRANSPORT PROTEIN FEPE"/>
    <property type="match status" value="1"/>
</dbReference>
<reference evidence="2 3" key="1">
    <citation type="submission" date="2024-03" db="EMBL/GenBank/DDBJ databases">
        <title>Reference genomes for the five species model microbial community.</title>
        <authorList>
            <person name="Padfield D."/>
        </authorList>
    </citation>
    <scope>NUCLEOTIDE SEQUENCE [LARGE SCALE GENOMIC DNA]</scope>
    <source>
        <strain evidence="2 3">AB1</strain>
    </source>
</reference>
<gene>
    <name evidence="2" type="ORF">WIX40_18815</name>
</gene>
<protein>
    <submittedName>
        <fullName evidence="2">Lipopolysaccharide biosynthesis protein</fullName>
    </submittedName>
</protein>
<feature type="transmembrane region" description="Helical" evidence="1">
    <location>
        <begin position="353"/>
        <end position="373"/>
    </location>
</feature>
<evidence type="ECO:0000256" key="1">
    <source>
        <dbReference type="SAM" id="Phobius"/>
    </source>
</evidence>
<dbReference type="Proteomes" id="UP001362311">
    <property type="component" value="Unassembled WGS sequence"/>
</dbReference>
<dbReference type="AlphaFoldDB" id="A0ABD5JZK2"/>
<organism evidence="2 3">
    <name type="scientific">Ochrobactrum teleogrylli</name>
    <dbReference type="NCBI Taxonomy" id="2479765"/>
    <lineage>
        <taxon>Bacteria</taxon>
        <taxon>Pseudomonadati</taxon>
        <taxon>Pseudomonadota</taxon>
        <taxon>Alphaproteobacteria</taxon>
        <taxon>Hyphomicrobiales</taxon>
        <taxon>Brucellaceae</taxon>
        <taxon>Brucella/Ochrobactrum group</taxon>
        <taxon>Ochrobactrum</taxon>
    </lineage>
</organism>
<keyword evidence="1" id="KW-1133">Transmembrane helix</keyword>
<keyword evidence="1" id="KW-0812">Transmembrane</keyword>
<sequence length="378" mass="41797">MAKQTRPQKRRRRLLAISFVLCVIIPSILGALYFTFIASDRYVAGVGFAVRSMDAGSGGDFFGTFTGIANAGSTTSDSYILLKYIKSRSLVEKLEKDFPLRLAYATDGPDMISHLRPQSDIEHVVEYWGGMIQTSYDNISGVITFKVSAFTPDDARKVADLVLRYCTDLVNELSERARTDAVSFANGEVTHAEERLRNALGKLRSFRDDEKSIDPTRSAQVQIEIVGGLEKELADRRARISALVGTVDEGSPSLKILRRQTDALEQEIAAKKLEATKGEGNKSQSSNALSGLLATYETLEVERNFAQQAYASALSSLEKARVEAGRQQRYLAIYEAPLLPEYPLYPKRILNSLQLGAILAMLWGLGSLIIYSIRDHLA</sequence>
<name>A0ABD5JZK2_9HYPH</name>
<dbReference type="PANTHER" id="PTHR32309">
    <property type="entry name" value="TYROSINE-PROTEIN KINASE"/>
    <property type="match status" value="1"/>
</dbReference>
<proteinExistence type="predicted"/>
<keyword evidence="1" id="KW-0472">Membrane</keyword>
<accession>A0ABD5JZK2</accession>
<dbReference type="RefSeq" id="WP_339441402.1">
    <property type="nucleotide sequence ID" value="NZ_JBBHKQ010000002.1"/>
</dbReference>
<evidence type="ECO:0000313" key="2">
    <source>
        <dbReference type="EMBL" id="MEJ5902155.1"/>
    </source>
</evidence>
<evidence type="ECO:0000313" key="3">
    <source>
        <dbReference type="Proteomes" id="UP001362311"/>
    </source>
</evidence>
<comment type="caution">
    <text evidence="2">The sequence shown here is derived from an EMBL/GenBank/DDBJ whole genome shotgun (WGS) entry which is preliminary data.</text>
</comment>
<dbReference type="EMBL" id="JBBHKQ010000002">
    <property type="protein sequence ID" value="MEJ5902155.1"/>
    <property type="molecule type" value="Genomic_DNA"/>
</dbReference>